<dbReference type="InterPro" id="IPR029058">
    <property type="entry name" value="AB_hydrolase_fold"/>
</dbReference>
<dbReference type="Gene3D" id="3.40.50.1820">
    <property type="entry name" value="alpha/beta hydrolase"/>
    <property type="match status" value="1"/>
</dbReference>
<evidence type="ECO:0000313" key="8">
    <source>
        <dbReference type="EMBL" id="OAA79833.1"/>
    </source>
</evidence>
<feature type="compositionally biased region" description="Basic residues" evidence="7">
    <location>
        <begin position="630"/>
        <end position="640"/>
    </location>
</feature>
<feature type="region of interest" description="Disordered" evidence="7">
    <location>
        <begin position="373"/>
        <end position="411"/>
    </location>
</feature>
<proteinExistence type="inferred from homology"/>
<keyword evidence="9" id="KW-1185">Reference proteome</keyword>
<evidence type="ECO:0008006" key="10">
    <source>
        <dbReference type="Google" id="ProtNLM"/>
    </source>
</evidence>
<reference evidence="8 9" key="1">
    <citation type="journal article" date="2016" name="Genome Biol. Evol.">
        <title>Divergent and convergent evolution of fungal pathogenicity.</title>
        <authorList>
            <person name="Shang Y."/>
            <person name="Xiao G."/>
            <person name="Zheng P."/>
            <person name="Cen K."/>
            <person name="Zhan S."/>
            <person name="Wang C."/>
        </authorList>
    </citation>
    <scope>NUCLEOTIDE SEQUENCE [LARGE SCALE GENOMIC DNA]</scope>
    <source>
        <strain evidence="8 9">RCEF 1005</strain>
    </source>
</reference>
<evidence type="ECO:0000256" key="4">
    <source>
        <dbReference type="ARBA" id="ARBA00023136"/>
    </source>
</evidence>
<evidence type="ECO:0000256" key="6">
    <source>
        <dbReference type="ARBA" id="ARBA00034303"/>
    </source>
</evidence>
<dbReference type="EMBL" id="AZHF01000002">
    <property type="protein sequence ID" value="OAA79833.1"/>
    <property type="molecule type" value="Genomic_DNA"/>
</dbReference>
<keyword evidence="4" id="KW-0472">Membrane</keyword>
<dbReference type="InterPro" id="IPR008547">
    <property type="entry name" value="DUF829_TMEM53"/>
</dbReference>
<feature type="compositionally biased region" description="Low complexity" evidence="7">
    <location>
        <begin position="510"/>
        <end position="542"/>
    </location>
</feature>
<dbReference type="GO" id="GO:0005640">
    <property type="term" value="C:nuclear outer membrane"/>
    <property type="evidence" value="ECO:0007669"/>
    <property type="project" value="UniProtKB-SubCell"/>
</dbReference>
<name>A0A168IZ67_CORDF</name>
<feature type="compositionally biased region" description="Basic and acidic residues" evidence="7">
    <location>
        <begin position="386"/>
        <end position="411"/>
    </location>
</feature>
<feature type="compositionally biased region" description="Low complexity" evidence="7">
    <location>
        <begin position="479"/>
        <end position="488"/>
    </location>
</feature>
<feature type="compositionally biased region" description="Basic and acidic residues" evidence="7">
    <location>
        <begin position="596"/>
        <end position="622"/>
    </location>
</feature>
<evidence type="ECO:0000256" key="3">
    <source>
        <dbReference type="ARBA" id="ARBA00022989"/>
    </source>
</evidence>
<sequence>MSRVNTDGATPANPLGFMQRLSPSVTYYEPTTSTIAQGSRNAQADPELILLSTWMGARENHIAKYVQGYRVTFPTSRILVAQCPFTHVVLPFLAWTQIRPAVPILKEVVDSESRQASKDDASSVLTGTSTAPRVLIHAFSNGGVSTTLFLYNALKRSLGGTFSLPQHVFIFDSCPGTFRWRNTARAIMKILPRWSSPAVHAVLFSVWLFYRIVPVLQPRQNVNSRTIRNPRFQEFEVRRTYLYGTEDHMIPPTDVEYEAGLAAEAGFNVRLERFEDATHVAIPMLHPERYWRVVKESWHGEEPAGLTSVVVGGAGGDSGNLRAEISSETVTREIILVDQEKPISEEAGILAEDIKSDGRDAVQAVENTAHEVSKSAQSVAENAATKVEEAKQQSRDVAEKAQSKVGESKADAHTAIEQGQAKLKQLKANAAGAAKEIQIKANRKSLSKETNTFVEEVKADAANALEEAKDVPAKESEKSAVPSVPVSSKKPKEAAKAKDKYAERPKTPETSTALQAAIAAASSSPEATKASSPRSHGRSASGGASGVQELAARFGSKVDKGTAKLPKAKASQADHTKADEAMVVAKSAEQPPSEKQTSEKISAEEKPAEHKVAVEDTAKVEQPKPASNNKPKKSKKNGKK</sequence>
<feature type="compositionally biased region" description="Basic and acidic residues" evidence="7">
    <location>
        <begin position="467"/>
        <end position="478"/>
    </location>
</feature>
<evidence type="ECO:0000313" key="9">
    <source>
        <dbReference type="Proteomes" id="UP000076881"/>
    </source>
</evidence>
<evidence type="ECO:0000256" key="2">
    <source>
        <dbReference type="ARBA" id="ARBA00022692"/>
    </source>
</evidence>
<gene>
    <name evidence="8" type="ORF">LEL_03319</name>
</gene>
<feature type="compositionally biased region" description="Basic and acidic residues" evidence="7">
    <location>
        <begin position="490"/>
        <end position="507"/>
    </location>
</feature>
<dbReference type="OrthoDB" id="77878at2759"/>
<organism evidence="8 9">
    <name type="scientific">Akanthomyces lecanii RCEF 1005</name>
    <dbReference type="NCBI Taxonomy" id="1081108"/>
    <lineage>
        <taxon>Eukaryota</taxon>
        <taxon>Fungi</taxon>
        <taxon>Dikarya</taxon>
        <taxon>Ascomycota</taxon>
        <taxon>Pezizomycotina</taxon>
        <taxon>Sordariomycetes</taxon>
        <taxon>Hypocreomycetidae</taxon>
        <taxon>Hypocreales</taxon>
        <taxon>Cordycipitaceae</taxon>
        <taxon>Akanthomyces</taxon>
        <taxon>Cordyceps confragosa</taxon>
    </lineage>
</organism>
<keyword evidence="2" id="KW-0812">Transmembrane</keyword>
<comment type="subcellular location">
    <subcellularLocation>
        <location evidence="6">Nucleus outer membrane</location>
        <topology evidence="6">Single-pass membrane protein</topology>
    </subcellularLocation>
</comment>
<evidence type="ECO:0000256" key="1">
    <source>
        <dbReference type="ARBA" id="ARBA00007387"/>
    </source>
</evidence>
<evidence type="ECO:0000256" key="5">
    <source>
        <dbReference type="ARBA" id="ARBA00023242"/>
    </source>
</evidence>
<keyword evidence="3" id="KW-1133">Transmembrane helix</keyword>
<comment type="caution">
    <text evidence="8">The sequence shown here is derived from an EMBL/GenBank/DDBJ whole genome shotgun (WGS) entry which is preliminary data.</text>
</comment>
<evidence type="ECO:0000256" key="7">
    <source>
        <dbReference type="SAM" id="MobiDB-lite"/>
    </source>
</evidence>
<dbReference type="PANTHER" id="PTHR12265:SF30">
    <property type="entry name" value="TRANSMEMBRANE PROTEIN 53"/>
    <property type="match status" value="1"/>
</dbReference>
<feature type="region of interest" description="Disordered" evidence="7">
    <location>
        <begin position="467"/>
        <end position="640"/>
    </location>
</feature>
<dbReference type="Proteomes" id="UP000076881">
    <property type="component" value="Unassembled WGS sequence"/>
</dbReference>
<dbReference type="AlphaFoldDB" id="A0A168IZ67"/>
<dbReference type="PANTHER" id="PTHR12265">
    <property type="entry name" value="TRANSMEMBRANE PROTEIN 53"/>
    <property type="match status" value="1"/>
</dbReference>
<dbReference type="SUPFAM" id="SSF53474">
    <property type="entry name" value="alpha/beta-Hydrolases"/>
    <property type="match status" value="1"/>
</dbReference>
<dbReference type="Pfam" id="PF05705">
    <property type="entry name" value="DUF829"/>
    <property type="match status" value="1"/>
</dbReference>
<protein>
    <recommendedName>
        <fullName evidence="10">Indole-diterpene biosynthesis protein PaxU</fullName>
    </recommendedName>
</protein>
<accession>A0A168IZ67</accession>
<comment type="similarity">
    <text evidence="1">Belongs to the TMEM53 family.</text>
</comment>
<keyword evidence="5" id="KW-0539">Nucleus</keyword>